<evidence type="ECO:0008006" key="4">
    <source>
        <dbReference type="Google" id="ProtNLM"/>
    </source>
</evidence>
<name>A0A7Y7XYM6_9PSED</name>
<dbReference type="RefSeq" id="WP_146049140.1">
    <property type="nucleotide sequence ID" value="NZ_JACAQE010000004.1"/>
</dbReference>
<accession>A0A7Y7XYM6</accession>
<dbReference type="Proteomes" id="UP000517547">
    <property type="component" value="Unassembled WGS sequence"/>
</dbReference>
<gene>
    <name evidence="2" type="ORF">HX845_13915</name>
</gene>
<evidence type="ECO:0000313" key="3">
    <source>
        <dbReference type="Proteomes" id="UP000517547"/>
    </source>
</evidence>
<feature type="region of interest" description="Disordered" evidence="1">
    <location>
        <begin position="89"/>
        <end position="157"/>
    </location>
</feature>
<evidence type="ECO:0000313" key="2">
    <source>
        <dbReference type="EMBL" id="NWC14754.1"/>
    </source>
</evidence>
<evidence type="ECO:0000256" key="1">
    <source>
        <dbReference type="SAM" id="MobiDB-lite"/>
    </source>
</evidence>
<comment type="caution">
    <text evidence="2">The sequence shown here is derived from an EMBL/GenBank/DDBJ whole genome shotgun (WGS) entry which is preliminary data.</text>
</comment>
<proteinExistence type="predicted"/>
<dbReference type="EMBL" id="JACAQE010000004">
    <property type="protein sequence ID" value="NWC14754.1"/>
    <property type="molecule type" value="Genomic_DNA"/>
</dbReference>
<dbReference type="AlphaFoldDB" id="A0A7Y7XYM6"/>
<organism evidence="2 3">
    <name type="scientific">Pseudomonas gingeri</name>
    <dbReference type="NCBI Taxonomy" id="117681"/>
    <lineage>
        <taxon>Bacteria</taxon>
        <taxon>Pseudomonadati</taxon>
        <taxon>Pseudomonadota</taxon>
        <taxon>Gammaproteobacteria</taxon>
        <taxon>Pseudomonadales</taxon>
        <taxon>Pseudomonadaceae</taxon>
        <taxon>Pseudomonas</taxon>
    </lineage>
</organism>
<protein>
    <recommendedName>
        <fullName evidence="4">Helix-turn-helix domain-containing protein</fullName>
    </recommendedName>
</protein>
<sequence>MKEHVTIKHKYVRDFTVLPNNLLRDNTLSWGATGLLAYLMHLPDNFQLYLSYLSKQKRDGRDATRARIKELEVVGYLKIYRERDGRGQFSNTSWELNPAPQTPEAEAFPPGSENPNLDMPKAVTPTEAKPTLLNTKQKQELKEKNTTTTKPTVDKSHKDLFYPPGLVSNEPRSLYMALLDVPLEDAQTLLDELSGVMETPGALRTTPIRLLHGLLKKYKSGLFIPSAGLKISQRRDQYN</sequence>
<reference evidence="2 3" key="1">
    <citation type="submission" date="2020-04" db="EMBL/GenBank/DDBJ databases">
        <title>Molecular characterization of pseudomonads from Agaricus bisporus reveal novel blotch 2 pathogens in Western Europe.</title>
        <authorList>
            <person name="Taparia T."/>
            <person name="Krijger M."/>
            <person name="Haynes E."/>
            <person name="Elpinstone J.G."/>
            <person name="Noble R."/>
            <person name="Van Der Wolf J."/>
        </authorList>
    </citation>
    <scope>NUCLEOTIDE SEQUENCE [LARGE SCALE GENOMIC DNA]</scope>
    <source>
        <strain evidence="2 3">IPO3738</strain>
    </source>
</reference>